<dbReference type="SMART" id="SM00060">
    <property type="entry name" value="FN3"/>
    <property type="match status" value="1"/>
</dbReference>
<evidence type="ECO:0000256" key="1">
    <source>
        <dbReference type="ARBA" id="ARBA00009388"/>
    </source>
</evidence>
<evidence type="ECO:0000313" key="14">
    <source>
        <dbReference type="Proteomes" id="UP000632138"/>
    </source>
</evidence>
<comment type="similarity">
    <text evidence="1">Belongs to the peptidase M4 family.</text>
</comment>
<dbReference type="InterPro" id="IPR023612">
    <property type="entry name" value="Peptidase_M4"/>
</dbReference>
<dbReference type="PANTHER" id="PTHR33794:SF1">
    <property type="entry name" value="BACILLOLYSIN"/>
    <property type="match status" value="1"/>
</dbReference>
<feature type="domain" description="Fibronectin type-III" evidence="12">
    <location>
        <begin position="739"/>
        <end position="825"/>
    </location>
</feature>
<dbReference type="SUPFAM" id="SSF55486">
    <property type="entry name" value="Metalloproteases ('zincins'), catalytic domain"/>
    <property type="match status" value="1"/>
</dbReference>
<dbReference type="InterPro" id="IPR001570">
    <property type="entry name" value="Peptidase_M4_C_domain"/>
</dbReference>
<evidence type="ECO:0000256" key="8">
    <source>
        <dbReference type="ARBA" id="ARBA00023295"/>
    </source>
</evidence>
<dbReference type="PRINTS" id="PR00730">
    <property type="entry name" value="THERMOLYSIN"/>
</dbReference>
<keyword evidence="6" id="KW-0862">Zinc</keyword>
<keyword evidence="5" id="KW-0378">Hydrolase</keyword>
<keyword evidence="9" id="KW-0624">Polysaccharide degradation</keyword>
<evidence type="ECO:0000313" key="13">
    <source>
        <dbReference type="EMBL" id="MBM2618237.1"/>
    </source>
</evidence>
<dbReference type="Gene3D" id="1.10.390.10">
    <property type="entry name" value="Neutral Protease Domain 2"/>
    <property type="match status" value="1"/>
</dbReference>
<keyword evidence="4 11" id="KW-0732">Signal</keyword>
<evidence type="ECO:0000256" key="7">
    <source>
        <dbReference type="ARBA" id="ARBA00023049"/>
    </source>
</evidence>
<gene>
    <name evidence="13" type="ORF">JIG36_22005</name>
</gene>
<dbReference type="Pfam" id="PF07504">
    <property type="entry name" value="FTP"/>
    <property type="match status" value="1"/>
</dbReference>
<feature type="region of interest" description="Disordered" evidence="10">
    <location>
        <begin position="35"/>
        <end position="64"/>
    </location>
</feature>
<protein>
    <submittedName>
        <fullName evidence="13">M4 family metallopeptidase</fullName>
    </submittedName>
</protein>
<dbReference type="PANTHER" id="PTHR33794">
    <property type="entry name" value="BACILLOLYSIN"/>
    <property type="match status" value="1"/>
</dbReference>
<evidence type="ECO:0000256" key="3">
    <source>
        <dbReference type="ARBA" id="ARBA00022723"/>
    </source>
</evidence>
<dbReference type="PROSITE" id="PS50853">
    <property type="entry name" value="FN3"/>
    <property type="match status" value="1"/>
</dbReference>
<keyword evidence="8" id="KW-0326">Glycosidase</keyword>
<keyword evidence="2" id="KW-0645">Protease</keyword>
<dbReference type="Proteomes" id="UP000632138">
    <property type="component" value="Unassembled WGS sequence"/>
</dbReference>
<sequence length="1016" mass="104684">MTVWRGNSRGILATVAAAALIGAGAAIAVSGPSGSTGTLTVARGGPATPESSSPPVEAGRSTPPAAKPAFVAAARAAVTGHKTAVRAGNGEKYQAKDVVVDADGGRHVRFERTWKGLDVLGGDFVVHTTGSGSFTGATVAQTSAIEVGREPEVTRGAAVAAAQREHSGRAEARLVVDASAGEPVLAWEVTVAGRHVVVVDATTAAVRRSWSLVKTADEGTGHGVHTGDVKLATTRTGEGAFELTDAGRGGGTTRDALNNTAAPTRNNSKAFTDADDVWGNGSMTDRASAAVDVHYGMARTWDYFDTTFGRSGMGGDGKGVTAYVHHDVNDANAAWGDSCRCMYFGDGFNGATPWTSLDIVAHEWAHGFNLRTADLDYTGEAGGLNEASSDIFGTLVEFAVNSPADPPDYLVAEKVETDPLRYMDDPHRDGVSPSCWSSSVKNLDVHYSSGIGNKFFYNLAVGSGTTRWGTSTPCGTAGPVTGIGNEAAAQIWYRAMTAYMVSNTNYSGARKATLQAATDLYGAASAERAAVQAAWLAVGVTGSDPVPVEPVKPVVEPYKLPDTLVGQPVEFQMTGHDPQRQPITWYPIFLPTGLAISPSGLITGTPTEKKQWVVSIGARDPDGNLNSAGAYWFIKGPPVLVAPPADGEFHVGEPASASVTFDDGADATLDTLNPMKVEVTGLPEGLTAATGPVTDNKITATVTGTPTKAGTGTAVYTVTDADGGTATASQPWTVGPRLRPTAPEGVTVTAGAGTALIKWDAPPADGPEITGYVVRSQPGGEQTLPATARSVTLTGLNTTQAYTFGVKATSGGGDSTEKQVRVDPTALTIAPASLIAGYTNPVTLTGSVIRDGDGPVGGAQVHLEQQTAGTTTWTRVTTVKTGAAGNWSHVVNPAVTTSYRVVFPAGASDMWPATSPVAAITVRYAVTVTPSTTSTTATRPVTFTGTIRPATPGVIASLQRYTDGEWVTIQSTPATTSGSYSISRAFARGTWNLRVVASGGGTNAYGFTSAVRLTVS</sequence>
<evidence type="ECO:0000259" key="12">
    <source>
        <dbReference type="PROSITE" id="PS50853"/>
    </source>
</evidence>
<dbReference type="Gene3D" id="3.10.170.10">
    <property type="match status" value="1"/>
</dbReference>
<evidence type="ECO:0000256" key="2">
    <source>
        <dbReference type="ARBA" id="ARBA00022670"/>
    </source>
</evidence>
<evidence type="ECO:0000256" key="4">
    <source>
        <dbReference type="ARBA" id="ARBA00022729"/>
    </source>
</evidence>
<dbReference type="InterPro" id="IPR013856">
    <property type="entry name" value="Peptidase_M4_domain"/>
</dbReference>
<evidence type="ECO:0000256" key="5">
    <source>
        <dbReference type="ARBA" id="ARBA00022801"/>
    </source>
</evidence>
<organism evidence="13 14">
    <name type="scientific">Paractinoplanes ovalisporus</name>
    <dbReference type="NCBI Taxonomy" id="2810368"/>
    <lineage>
        <taxon>Bacteria</taxon>
        <taxon>Bacillati</taxon>
        <taxon>Actinomycetota</taxon>
        <taxon>Actinomycetes</taxon>
        <taxon>Micromonosporales</taxon>
        <taxon>Micromonosporaceae</taxon>
        <taxon>Paractinoplanes</taxon>
    </lineage>
</organism>
<evidence type="ECO:0000256" key="6">
    <source>
        <dbReference type="ARBA" id="ARBA00022833"/>
    </source>
</evidence>
<dbReference type="Pfam" id="PF01447">
    <property type="entry name" value="Peptidase_M4"/>
    <property type="match status" value="1"/>
</dbReference>
<dbReference type="Gene3D" id="3.10.450.490">
    <property type="match status" value="1"/>
</dbReference>
<dbReference type="InterPro" id="IPR011096">
    <property type="entry name" value="FTP_domain"/>
</dbReference>
<dbReference type="InterPro" id="IPR050728">
    <property type="entry name" value="Zinc_Metalloprotease_M4"/>
</dbReference>
<dbReference type="Pfam" id="PF02868">
    <property type="entry name" value="Peptidase_M4_C"/>
    <property type="match status" value="1"/>
</dbReference>
<dbReference type="Gene3D" id="2.60.40.10">
    <property type="entry name" value="Immunoglobulins"/>
    <property type="match status" value="3"/>
</dbReference>
<dbReference type="InterPro" id="IPR027268">
    <property type="entry name" value="Peptidase_M4/M1_CTD_sf"/>
</dbReference>
<name>A0ABS2AEH8_9ACTN</name>
<feature type="signal peptide" evidence="11">
    <location>
        <begin position="1"/>
        <end position="28"/>
    </location>
</feature>
<keyword evidence="7" id="KW-0482">Metalloprotease</keyword>
<keyword evidence="9" id="KW-0119">Carbohydrate metabolism</keyword>
<feature type="region of interest" description="Disordered" evidence="10">
    <location>
        <begin position="243"/>
        <end position="268"/>
    </location>
</feature>
<keyword evidence="14" id="KW-1185">Reference proteome</keyword>
<dbReference type="Pfam" id="PF00041">
    <property type="entry name" value="fn3"/>
    <property type="match status" value="1"/>
</dbReference>
<proteinExistence type="inferred from homology"/>
<evidence type="ECO:0000256" key="10">
    <source>
        <dbReference type="SAM" id="MobiDB-lite"/>
    </source>
</evidence>
<keyword evidence="3" id="KW-0479">Metal-binding</keyword>
<comment type="caution">
    <text evidence="13">The sequence shown here is derived from an EMBL/GenBank/DDBJ whole genome shotgun (WGS) entry which is preliminary data.</text>
</comment>
<dbReference type="InterPro" id="IPR013783">
    <property type="entry name" value="Ig-like_fold"/>
</dbReference>
<dbReference type="InterPro" id="IPR036116">
    <property type="entry name" value="FN3_sf"/>
</dbReference>
<dbReference type="InterPro" id="IPR003961">
    <property type="entry name" value="FN3_dom"/>
</dbReference>
<dbReference type="CDD" id="cd00063">
    <property type="entry name" value="FN3"/>
    <property type="match status" value="1"/>
</dbReference>
<dbReference type="CDD" id="cd09597">
    <property type="entry name" value="M4_TLP"/>
    <property type="match status" value="1"/>
</dbReference>
<dbReference type="SUPFAM" id="SSF49265">
    <property type="entry name" value="Fibronectin type III"/>
    <property type="match status" value="1"/>
</dbReference>
<feature type="chain" id="PRO_5047447024" evidence="11">
    <location>
        <begin position="29"/>
        <end position="1016"/>
    </location>
</feature>
<feature type="compositionally biased region" description="Polar residues" evidence="10">
    <location>
        <begin position="258"/>
        <end position="268"/>
    </location>
</feature>
<reference evidence="13 14" key="1">
    <citation type="submission" date="2021-01" db="EMBL/GenBank/DDBJ databases">
        <title>Actinoplanes sp. nov. LDG1-06 isolated from lichen.</title>
        <authorList>
            <person name="Saeng-In P."/>
            <person name="Phongsopitanun W."/>
            <person name="Kanchanasin P."/>
            <person name="Yuki M."/>
            <person name="Kudo T."/>
            <person name="Ohkuma M."/>
            <person name="Tanasupawat S."/>
        </authorList>
    </citation>
    <scope>NUCLEOTIDE SEQUENCE [LARGE SCALE GENOMIC DNA]</scope>
    <source>
        <strain evidence="13 14">LDG1-06</strain>
    </source>
</reference>
<accession>A0ABS2AEH8</accession>
<dbReference type="EMBL" id="JAENHP010000006">
    <property type="protein sequence ID" value="MBM2618237.1"/>
    <property type="molecule type" value="Genomic_DNA"/>
</dbReference>
<dbReference type="RefSeq" id="WP_203378214.1">
    <property type="nucleotide sequence ID" value="NZ_JAENHP010000006.1"/>
</dbReference>
<evidence type="ECO:0000256" key="11">
    <source>
        <dbReference type="SAM" id="SignalP"/>
    </source>
</evidence>
<evidence type="ECO:0000256" key="9">
    <source>
        <dbReference type="ARBA" id="ARBA00023326"/>
    </source>
</evidence>